<keyword evidence="2" id="KW-1185">Reference proteome</keyword>
<dbReference type="EMBL" id="AP017313">
    <property type="protein sequence ID" value="BAU52180.1"/>
    <property type="molecule type" value="Genomic_DNA"/>
</dbReference>
<reference evidence="1 2" key="1">
    <citation type="submission" date="2015-12" db="EMBL/GenBank/DDBJ databases">
        <title>Genome sequence of Mucilaginibacter gotjawali.</title>
        <authorList>
            <person name="Lee J.S."/>
            <person name="Lee K.C."/>
            <person name="Kim K.K."/>
            <person name="Lee B.W."/>
        </authorList>
    </citation>
    <scope>NUCLEOTIDE SEQUENCE [LARGE SCALE GENOMIC DNA]</scope>
    <source>
        <strain evidence="1 2">SA3-7</strain>
    </source>
</reference>
<evidence type="ECO:0000313" key="2">
    <source>
        <dbReference type="Proteomes" id="UP000218263"/>
    </source>
</evidence>
<gene>
    <name evidence="1" type="ORF">MgSA37_00330</name>
</gene>
<sequence>MKRNILTVIFLTISAYCFAQEQLSFPFQGGKEAMTQFFRDSLNVSQDITQKKAIGTAVIKFTANQNGGVSKIVVYYADDAILVQPVIDALRKTNHKWIISANEKAHDFIIPFVFTFNPPDAAGSDLQKKVYDNYRRRNPIMAKDQVPLDETTLLPPVPVNYDLP</sequence>
<dbReference type="RefSeq" id="WP_096349530.1">
    <property type="nucleotide sequence ID" value="NZ_AP017313.1"/>
</dbReference>
<dbReference type="Proteomes" id="UP000218263">
    <property type="component" value="Chromosome"/>
</dbReference>
<dbReference type="OrthoDB" id="794739at2"/>
<dbReference type="AlphaFoldDB" id="A0A120MXW5"/>
<protein>
    <submittedName>
        <fullName evidence="1">Uncharacterized protein</fullName>
    </submittedName>
</protein>
<accession>A0A120MXW5</accession>
<proteinExistence type="predicted"/>
<name>A0A120MXW5_9SPHI</name>
<organism evidence="1 2">
    <name type="scientific">Mucilaginibacter gotjawali</name>
    <dbReference type="NCBI Taxonomy" id="1550579"/>
    <lineage>
        <taxon>Bacteria</taxon>
        <taxon>Pseudomonadati</taxon>
        <taxon>Bacteroidota</taxon>
        <taxon>Sphingobacteriia</taxon>
        <taxon>Sphingobacteriales</taxon>
        <taxon>Sphingobacteriaceae</taxon>
        <taxon>Mucilaginibacter</taxon>
    </lineage>
</organism>
<evidence type="ECO:0000313" key="1">
    <source>
        <dbReference type="EMBL" id="BAU52180.1"/>
    </source>
</evidence>
<dbReference type="KEGG" id="mgot:MgSA37_00330"/>